<dbReference type="Proteomes" id="UP000607653">
    <property type="component" value="Unassembled WGS sequence"/>
</dbReference>
<evidence type="ECO:0000256" key="1">
    <source>
        <dbReference type="SAM" id="MobiDB-lite"/>
    </source>
</evidence>
<proteinExistence type="predicted"/>
<reference evidence="2 3" key="1">
    <citation type="journal article" date="2020" name="Mol. Biol. Evol.">
        <title>Distinct Expression and Methylation Patterns for Genes with Different Fates following a Single Whole-Genome Duplication in Flowering Plants.</title>
        <authorList>
            <person name="Shi T."/>
            <person name="Rahmani R.S."/>
            <person name="Gugger P.F."/>
            <person name="Wang M."/>
            <person name="Li H."/>
            <person name="Zhang Y."/>
            <person name="Li Z."/>
            <person name="Wang Q."/>
            <person name="Van de Peer Y."/>
            <person name="Marchal K."/>
            <person name="Chen J."/>
        </authorList>
    </citation>
    <scope>NUCLEOTIDE SEQUENCE [LARGE SCALE GENOMIC DNA]</scope>
    <source>
        <tissue evidence="2">Leaf</tissue>
    </source>
</reference>
<evidence type="ECO:0000313" key="2">
    <source>
        <dbReference type="EMBL" id="DAD35455.1"/>
    </source>
</evidence>
<evidence type="ECO:0000313" key="3">
    <source>
        <dbReference type="Proteomes" id="UP000607653"/>
    </source>
</evidence>
<comment type="caution">
    <text evidence="2">The sequence shown here is derived from an EMBL/GenBank/DDBJ whole genome shotgun (WGS) entry which is preliminary data.</text>
</comment>
<keyword evidence="3" id="KW-1185">Reference proteome</keyword>
<gene>
    <name evidence="2" type="ORF">HUJ06_006095</name>
</gene>
<name>A0A822YWD9_NELNU</name>
<sequence>MRNQGKIRLERKVEGGTTGNHRHGRPWEEKHSRRREREREKMNLSRSLTRLCFPRLPSQKLPAAPSPSPCSLLRGALFLLLHPPSSAHLLT</sequence>
<organism evidence="2 3">
    <name type="scientific">Nelumbo nucifera</name>
    <name type="common">Sacred lotus</name>
    <dbReference type="NCBI Taxonomy" id="4432"/>
    <lineage>
        <taxon>Eukaryota</taxon>
        <taxon>Viridiplantae</taxon>
        <taxon>Streptophyta</taxon>
        <taxon>Embryophyta</taxon>
        <taxon>Tracheophyta</taxon>
        <taxon>Spermatophyta</taxon>
        <taxon>Magnoliopsida</taxon>
        <taxon>Proteales</taxon>
        <taxon>Nelumbonaceae</taxon>
        <taxon>Nelumbo</taxon>
    </lineage>
</organism>
<protein>
    <submittedName>
        <fullName evidence="2">Uncharacterized protein</fullName>
    </submittedName>
</protein>
<feature type="region of interest" description="Disordered" evidence="1">
    <location>
        <begin position="1"/>
        <end position="44"/>
    </location>
</feature>
<feature type="compositionally biased region" description="Basic and acidic residues" evidence="1">
    <location>
        <begin position="25"/>
        <end position="43"/>
    </location>
</feature>
<dbReference type="AlphaFoldDB" id="A0A822YWD9"/>
<dbReference type="EMBL" id="DUZY01000004">
    <property type="protein sequence ID" value="DAD35455.1"/>
    <property type="molecule type" value="Genomic_DNA"/>
</dbReference>
<accession>A0A822YWD9</accession>